<keyword evidence="1" id="KW-0378">Hydrolase</keyword>
<organism evidence="3 4">
    <name type="scientific">Corynebacterium spheniscorum</name>
    <dbReference type="NCBI Taxonomy" id="185761"/>
    <lineage>
        <taxon>Bacteria</taxon>
        <taxon>Bacillati</taxon>
        <taxon>Actinomycetota</taxon>
        <taxon>Actinomycetes</taxon>
        <taxon>Mycobacteriales</taxon>
        <taxon>Corynebacteriaceae</taxon>
        <taxon>Corynebacterium</taxon>
    </lineage>
</organism>
<dbReference type="InterPro" id="IPR006683">
    <property type="entry name" value="Thioestr_dom"/>
</dbReference>
<dbReference type="InterPro" id="IPR029069">
    <property type="entry name" value="HotDog_dom_sf"/>
</dbReference>
<dbReference type="NCBIfam" id="TIGR02286">
    <property type="entry name" value="PaaD"/>
    <property type="match status" value="1"/>
</dbReference>
<dbReference type="Gene3D" id="3.10.129.10">
    <property type="entry name" value="Hotdog Thioesterase"/>
    <property type="match status" value="1"/>
</dbReference>
<evidence type="ECO:0000313" key="4">
    <source>
        <dbReference type="Proteomes" id="UP000199065"/>
    </source>
</evidence>
<accession>A0A1I2UP56</accession>
<dbReference type="InterPro" id="IPR011973">
    <property type="entry name" value="PaaD"/>
</dbReference>
<dbReference type="PANTHER" id="PTHR42856">
    <property type="entry name" value="ACYL-COENZYME A THIOESTERASE PAAI"/>
    <property type="match status" value="1"/>
</dbReference>
<dbReference type="SUPFAM" id="SSF54637">
    <property type="entry name" value="Thioesterase/thiol ester dehydrase-isomerase"/>
    <property type="match status" value="1"/>
</dbReference>
<dbReference type="GO" id="GO:0016289">
    <property type="term" value="F:acyl-CoA hydrolase activity"/>
    <property type="evidence" value="ECO:0007669"/>
    <property type="project" value="TreeGrafter"/>
</dbReference>
<dbReference type="InterPro" id="IPR052723">
    <property type="entry name" value="Acyl-CoA_thioesterase_PaaI"/>
</dbReference>
<dbReference type="AlphaFoldDB" id="A0A1I2UP56"/>
<keyword evidence="4" id="KW-1185">Reference proteome</keyword>
<protein>
    <submittedName>
        <fullName evidence="3">Acyl-CoA thioesterase</fullName>
    </submittedName>
</protein>
<gene>
    <name evidence="3" type="ORF">SAMN05660282_01912</name>
</gene>
<proteinExistence type="predicted"/>
<dbReference type="EMBL" id="FOPJ01000014">
    <property type="protein sequence ID" value="SFG77467.1"/>
    <property type="molecule type" value="Genomic_DNA"/>
</dbReference>
<name>A0A1I2UP56_9CORY</name>
<evidence type="ECO:0000256" key="1">
    <source>
        <dbReference type="ARBA" id="ARBA00022801"/>
    </source>
</evidence>
<dbReference type="Pfam" id="PF03061">
    <property type="entry name" value="4HBT"/>
    <property type="match status" value="1"/>
</dbReference>
<dbReference type="NCBIfam" id="TIGR00369">
    <property type="entry name" value="unchar_dom_1"/>
    <property type="match status" value="1"/>
</dbReference>
<evidence type="ECO:0000259" key="2">
    <source>
        <dbReference type="Pfam" id="PF03061"/>
    </source>
</evidence>
<evidence type="ECO:0000313" key="3">
    <source>
        <dbReference type="EMBL" id="SFG77467.1"/>
    </source>
</evidence>
<dbReference type="InterPro" id="IPR003736">
    <property type="entry name" value="PAAI_dom"/>
</dbReference>
<dbReference type="PANTHER" id="PTHR42856:SF1">
    <property type="entry name" value="ACYL-COENZYME A THIOESTERASE PAAI"/>
    <property type="match status" value="1"/>
</dbReference>
<reference evidence="3 4" key="1">
    <citation type="submission" date="2016-10" db="EMBL/GenBank/DDBJ databases">
        <authorList>
            <person name="de Groot N.N."/>
        </authorList>
    </citation>
    <scope>NUCLEOTIDE SEQUENCE [LARGE SCALE GENOMIC DNA]</scope>
    <source>
        <strain>J11</strain>
        <strain evidence="4">PG 39</strain>
    </source>
</reference>
<feature type="domain" description="Thioesterase" evidence="2">
    <location>
        <begin position="65"/>
        <end position="137"/>
    </location>
</feature>
<sequence>MSHNSMNNAHPILGEGAASSEQFQHVREMFGADIASQAIGLKITVLEEGHCEGEFLVREDMCNGHGTCQGGFIFTFADSLFAGACNSHGEIAVAAQVTIHFIAPVLKGQKVHGVAVEKQRYGRNGITDVTLYCEDKVVAEFRGTSRIVRGVPQ</sequence>
<dbReference type="STRING" id="185761.SAMN05660282_01912"/>
<dbReference type="CDD" id="cd03443">
    <property type="entry name" value="PaaI_thioesterase"/>
    <property type="match status" value="1"/>
</dbReference>
<dbReference type="Proteomes" id="UP000199065">
    <property type="component" value="Unassembled WGS sequence"/>
</dbReference>